<organism evidence="6 7">
    <name type="scientific">Oryza sativa subsp. japonica</name>
    <name type="common">Rice</name>
    <dbReference type="NCBI Taxonomy" id="39947"/>
    <lineage>
        <taxon>Eukaryota</taxon>
        <taxon>Viridiplantae</taxon>
        <taxon>Streptophyta</taxon>
        <taxon>Embryophyta</taxon>
        <taxon>Tracheophyta</taxon>
        <taxon>Spermatophyta</taxon>
        <taxon>Magnoliopsida</taxon>
        <taxon>Liliopsida</taxon>
        <taxon>Poales</taxon>
        <taxon>Poaceae</taxon>
        <taxon>BOP clade</taxon>
        <taxon>Oryzoideae</taxon>
        <taxon>Oryzeae</taxon>
        <taxon>Oryzinae</taxon>
        <taxon>Oryza</taxon>
        <taxon>Oryza sativa</taxon>
    </lineage>
</organism>
<proteinExistence type="inferred from homology"/>
<feature type="region of interest" description="Disordered" evidence="4">
    <location>
        <begin position="144"/>
        <end position="208"/>
    </location>
</feature>
<dbReference type="EMBL" id="AC134933">
    <property type="protein sequence ID" value="AAU10788.1"/>
    <property type="molecule type" value="Genomic_DNA"/>
</dbReference>
<evidence type="ECO:0000256" key="4">
    <source>
        <dbReference type="SAM" id="MobiDB-lite"/>
    </source>
</evidence>
<dbReference type="InterPro" id="IPR003653">
    <property type="entry name" value="Peptidase_C48_C"/>
</dbReference>
<protein>
    <recommendedName>
        <fullName evidence="5">Ubiquitin-like protease family profile domain-containing protein</fullName>
    </recommendedName>
</protein>
<evidence type="ECO:0000313" key="6">
    <source>
        <dbReference type="EMBL" id="AAU10788.1"/>
    </source>
</evidence>
<keyword evidence="3" id="KW-0378">Hydrolase</keyword>
<dbReference type="Gene3D" id="3.40.395.10">
    <property type="entry name" value="Adenoviral Proteinase, Chain A"/>
    <property type="match status" value="1"/>
</dbReference>
<feature type="compositionally biased region" description="Low complexity" evidence="4">
    <location>
        <begin position="165"/>
        <end position="176"/>
    </location>
</feature>
<dbReference type="PROSITE" id="PS50600">
    <property type="entry name" value="ULP_PROTEASE"/>
    <property type="match status" value="1"/>
</dbReference>
<dbReference type="AlphaFoldDB" id="Q688K1"/>
<name>Q688K1_ORYSJ</name>
<sequence>MGKRRREELNVQAKPSDDKGPPTRCNPGCVRSLAKLLPTAVEQKIQELGLGNLFKLKLEALSCRKICGDLLDKAVVHAASDLIELPMGDVSLWILEKVVQHAIDMPVGSVKGLSKSNNATEYKRMYNALRFVCKKFPLPKGKARTAAGGAQDSEAVGGAQGSTIAGDQADARGAQDSTAAGDAQDSTTAAGDAHDSEEDFGDYDSTPADKRRNIFVPDRIVNLVIHCEDEEVVILDCIEGNDLQVNEAGRMYLYNDDKVKGLLKENPNDMIKKWRGRMTSKPLEAFIFKKWEDTCYAKFVEVPERIEVPKGTEMPKRIEVLERTEVIEILHLVCHLWSLDWNEKIILSAYATIFIPIVNEGHWSLVVVTIKPEHVYILDSEPLRHQSEAAAVIDRLTEHLSSKHVIDIFGYPKDTPNVKPQDNNWACGFHVLLYIKGFENRDIFDINEEAVFKFRMKLSVELRHHKMNRARAVGPIHIRPKEGKGASRDAYIYMEESIAASAEDNQEEAEVKGKDASGNDKKSAGSNQEEEDASGNDEKSAGSNQEEEDAEVKGKDASGKPAGEDDDNALISPQDKRTRRKTTPSSSFHEPPKFEVATQLTATKTAETGDGMQGIGTEIASWLMGGKKDVASGKKLRNIRQRFFLQVIVPIFQHEEWTVFFVDTCSSNQVSVLISTTTKLGASEIEKSARTFAEQAHDGFMHGGYASPFPVLDQIRAATVFIKSRPCTLATMVYLERYNGYEASLPPASVFPLNTTFMFPTSHCK</sequence>
<dbReference type="SUPFAM" id="SSF54001">
    <property type="entry name" value="Cysteine proteinases"/>
    <property type="match status" value="1"/>
</dbReference>
<feature type="region of interest" description="Disordered" evidence="4">
    <location>
        <begin position="501"/>
        <end position="593"/>
    </location>
</feature>
<dbReference type="InterPro" id="IPR038765">
    <property type="entry name" value="Papain-like_cys_pep_sf"/>
</dbReference>
<feature type="compositionally biased region" description="Basic and acidic residues" evidence="4">
    <location>
        <begin position="509"/>
        <end position="523"/>
    </location>
</feature>
<accession>Q688K1</accession>
<reference evidence="7" key="2">
    <citation type="journal article" date="2008" name="Nucleic Acids Res.">
        <title>The rice annotation project database (RAP-DB): 2008 update.</title>
        <authorList>
            <consortium name="The rice annotation project (RAP)"/>
        </authorList>
    </citation>
    <scope>GENOME REANNOTATION</scope>
    <source>
        <strain evidence="7">cv. Nipponbare</strain>
    </source>
</reference>
<evidence type="ECO:0000256" key="2">
    <source>
        <dbReference type="ARBA" id="ARBA00022670"/>
    </source>
</evidence>
<feature type="region of interest" description="Disordered" evidence="4">
    <location>
        <begin position="1"/>
        <end position="25"/>
    </location>
</feature>
<feature type="compositionally biased region" description="Basic and acidic residues" evidence="4">
    <location>
        <begin position="1"/>
        <end position="21"/>
    </location>
</feature>
<dbReference type="Pfam" id="PF02902">
    <property type="entry name" value="Peptidase_C48"/>
    <property type="match status" value="1"/>
</dbReference>
<evidence type="ECO:0000256" key="1">
    <source>
        <dbReference type="ARBA" id="ARBA00005234"/>
    </source>
</evidence>
<dbReference type="GO" id="GO:0008234">
    <property type="term" value="F:cysteine-type peptidase activity"/>
    <property type="evidence" value="ECO:0007669"/>
    <property type="project" value="InterPro"/>
</dbReference>
<gene>
    <name evidence="6" type="primary">P0579A05.8</name>
</gene>
<feature type="domain" description="Ubiquitin-like protease family profile" evidence="5">
    <location>
        <begin position="236"/>
        <end position="438"/>
    </location>
</feature>
<evidence type="ECO:0000256" key="3">
    <source>
        <dbReference type="ARBA" id="ARBA00022801"/>
    </source>
</evidence>
<keyword evidence="2" id="KW-0645">Protease</keyword>
<reference evidence="7" key="1">
    <citation type="journal article" date="2005" name="Nature">
        <title>The map-based sequence of the rice genome.</title>
        <authorList>
            <consortium name="International rice genome sequencing project (IRGSP)"/>
            <person name="Matsumoto T."/>
            <person name="Wu J."/>
            <person name="Kanamori H."/>
            <person name="Katayose Y."/>
            <person name="Fujisawa M."/>
            <person name="Namiki N."/>
            <person name="Mizuno H."/>
            <person name="Yamamoto K."/>
            <person name="Antonio B.A."/>
            <person name="Baba T."/>
            <person name="Sakata K."/>
            <person name="Nagamura Y."/>
            <person name="Aoki H."/>
            <person name="Arikawa K."/>
            <person name="Arita K."/>
            <person name="Bito T."/>
            <person name="Chiden Y."/>
            <person name="Fujitsuka N."/>
            <person name="Fukunaka R."/>
            <person name="Hamada M."/>
            <person name="Harada C."/>
            <person name="Hayashi A."/>
            <person name="Hijishita S."/>
            <person name="Honda M."/>
            <person name="Hosokawa S."/>
            <person name="Ichikawa Y."/>
            <person name="Idonuma A."/>
            <person name="Iijima M."/>
            <person name="Ikeda M."/>
            <person name="Ikeno M."/>
            <person name="Ito K."/>
            <person name="Ito S."/>
            <person name="Ito T."/>
            <person name="Ito Y."/>
            <person name="Ito Y."/>
            <person name="Iwabuchi A."/>
            <person name="Kamiya K."/>
            <person name="Karasawa W."/>
            <person name="Kurita K."/>
            <person name="Katagiri S."/>
            <person name="Kikuta A."/>
            <person name="Kobayashi H."/>
            <person name="Kobayashi N."/>
            <person name="Machita K."/>
            <person name="Maehara T."/>
            <person name="Masukawa M."/>
            <person name="Mizubayashi T."/>
            <person name="Mukai Y."/>
            <person name="Nagasaki H."/>
            <person name="Nagata Y."/>
            <person name="Naito S."/>
            <person name="Nakashima M."/>
            <person name="Nakama Y."/>
            <person name="Nakamichi Y."/>
            <person name="Nakamura M."/>
            <person name="Meguro A."/>
            <person name="Negishi M."/>
            <person name="Ohta I."/>
            <person name="Ohta T."/>
            <person name="Okamoto M."/>
            <person name="Ono N."/>
            <person name="Saji S."/>
            <person name="Sakaguchi M."/>
            <person name="Sakai K."/>
            <person name="Shibata M."/>
            <person name="Shimokawa T."/>
            <person name="Song J."/>
            <person name="Takazaki Y."/>
            <person name="Terasawa K."/>
            <person name="Tsugane M."/>
            <person name="Tsuji K."/>
            <person name="Ueda S."/>
            <person name="Waki K."/>
            <person name="Yamagata H."/>
            <person name="Yamamoto M."/>
            <person name="Yamamoto S."/>
            <person name="Yamane H."/>
            <person name="Yoshiki S."/>
            <person name="Yoshihara R."/>
            <person name="Yukawa K."/>
            <person name="Zhong H."/>
            <person name="Yano M."/>
            <person name="Yuan Q."/>
            <person name="Ouyang S."/>
            <person name="Liu J."/>
            <person name="Jones K.M."/>
            <person name="Gansberger K."/>
            <person name="Moffat K."/>
            <person name="Hill J."/>
            <person name="Bera J."/>
            <person name="Fadrosh D."/>
            <person name="Jin S."/>
            <person name="Johri S."/>
            <person name="Kim M."/>
            <person name="Overton L."/>
            <person name="Reardon M."/>
            <person name="Tsitrin T."/>
            <person name="Vuong H."/>
            <person name="Weaver B."/>
            <person name="Ciecko A."/>
            <person name="Tallon L."/>
            <person name="Jackson J."/>
            <person name="Pai G."/>
            <person name="Aken S.V."/>
            <person name="Utterback T."/>
            <person name="Reidmuller S."/>
            <person name="Feldblyum T."/>
            <person name="Hsiao J."/>
            <person name="Zismann V."/>
            <person name="Iobst S."/>
            <person name="de Vazeille A.R."/>
            <person name="Buell C.R."/>
            <person name="Ying K."/>
            <person name="Li Y."/>
            <person name="Lu T."/>
            <person name="Huang Y."/>
            <person name="Zhao Q."/>
            <person name="Feng Q."/>
            <person name="Zhang L."/>
            <person name="Zhu J."/>
            <person name="Weng Q."/>
            <person name="Mu J."/>
            <person name="Lu Y."/>
            <person name="Fan D."/>
            <person name="Liu Y."/>
            <person name="Guan J."/>
            <person name="Zhang Y."/>
            <person name="Yu S."/>
            <person name="Liu X."/>
            <person name="Zhang Y."/>
            <person name="Hong G."/>
            <person name="Han B."/>
            <person name="Choisne N."/>
            <person name="Demange N."/>
            <person name="Orjeda G."/>
            <person name="Samain S."/>
            <person name="Cattolico L."/>
            <person name="Pelletier E."/>
            <person name="Couloux A."/>
            <person name="Segurens B."/>
            <person name="Wincker P."/>
            <person name="D'Hont A."/>
            <person name="Scarpelli C."/>
            <person name="Weissenbach J."/>
            <person name="Salanoubat M."/>
            <person name="Quetier F."/>
            <person name="Yu Y."/>
            <person name="Kim H.R."/>
            <person name="Rambo T."/>
            <person name="Currie J."/>
            <person name="Collura K."/>
            <person name="Luo M."/>
            <person name="Yang T."/>
            <person name="Ammiraju J.S.S."/>
            <person name="Engler F."/>
            <person name="Soderlund C."/>
            <person name="Wing R.A."/>
            <person name="Palmer L.E."/>
            <person name="de la Bastide M."/>
            <person name="Spiegel L."/>
            <person name="Nascimento L."/>
            <person name="Zutavern T."/>
            <person name="O'Shaughnessy A."/>
            <person name="Dike S."/>
            <person name="Dedhia N."/>
            <person name="Preston R."/>
            <person name="Balija V."/>
            <person name="McCombie W.R."/>
            <person name="Chow T."/>
            <person name="Chen H."/>
            <person name="Chung M."/>
            <person name="Chen C."/>
            <person name="Shaw J."/>
            <person name="Wu H."/>
            <person name="Hsiao K."/>
            <person name="Chao Y."/>
            <person name="Chu M."/>
            <person name="Cheng C."/>
            <person name="Hour A."/>
            <person name="Lee P."/>
            <person name="Lin S."/>
            <person name="Lin Y."/>
            <person name="Liou J."/>
            <person name="Liu S."/>
            <person name="Hsing Y."/>
            <person name="Raghuvanshi S."/>
            <person name="Mohanty A."/>
            <person name="Bharti A.K."/>
            <person name="Gaur A."/>
            <person name="Gupta V."/>
            <person name="Kumar D."/>
            <person name="Ravi V."/>
            <person name="Vij S."/>
            <person name="Kapur A."/>
            <person name="Khurana P."/>
            <person name="Khurana P."/>
            <person name="Khurana J.P."/>
            <person name="Tyagi A.K."/>
            <person name="Gaikwad K."/>
            <person name="Singh A."/>
            <person name="Dalal V."/>
            <person name="Srivastava S."/>
            <person name="Dixit A."/>
            <person name="Pal A.K."/>
            <person name="Ghazi I.A."/>
            <person name="Yadav M."/>
            <person name="Pandit A."/>
            <person name="Bhargava A."/>
            <person name="Sureshbabu K."/>
            <person name="Batra K."/>
            <person name="Sharma T.R."/>
            <person name="Mohapatra T."/>
            <person name="Singh N.K."/>
            <person name="Messing J."/>
            <person name="Nelson A.B."/>
            <person name="Fuks G."/>
            <person name="Kavchok S."/>
            <person name="Keizer G."/>
            <person name="Linton E."/>
            <person name="Llaca V."/>
            <person name="Song R."/>
            <person name="Tanyolac B."/>
            <person name="Young S."/>
            <person name="Ho-Il K."/>
            <person name="Hahn J.H."/>
            <person name="Sangsakoo G."/>
            <person name="Vanavichit A."/>
            <person name="de Mattos Luiz.A.T."/>
            <person name="Zimmer P.D."/>
            <person name="Malone G."/>
            <person name="Dellagostin O."/>
            <person name="de Oliveira A.C."/>
            <person name="Bevan M."/>
            <person name="Bancroft I."/>
            <person name="Minx P."/>
            <person name="Cordum H."/>
            <person name="Wilson R."/>
            <person name="Cheng Z."/>
            <person name="Jin W."/>
            <person name="Jiang J."/>
            <person name="Leong S.A."/>
            <person name="Iwama H."/>
            <person name="Gojobori T."/>
            <person name="Itoh T."/>
            <person name="Niimura Y."/>
            <person name="Fujii Y."/>
            <person name="Habara T."/>
            <person name="Sakai H."/>
            <person name="Sato Y."/>
            <person name="Wilson G."/>
            <person name="Kumar K."/>
            <person name="McCouch S."/>
            <person name="Juretic N."/>
            <person name="Hoen D."/>
            <person name="Wright S."/>
            <person name="Bruskiewich R."/>
            <person name="Bureau T."/>
            <person name="Miyao A."/>
            <person name="Hirochika H."/>
            <person name="Nishikawa T."/>
            <person name="Kadowaki K."/>
            <person name="Sugiura M."/>
            <person name="Burr B."/>
            <person name="Sasaki T."/>
        </authorList>
    </citation>
    <scope>NUCLEOTIDE SEQUENCE [LARGE SCALE GENOMIC DNA]</scope>
    <source>
        <strain evidence="7">cv. Nipponbare</strain>
    </source>
</reference>
<dbReference type="Proteomes" id="UP000000763">
    <property type="component" value="Chromosome 5"/>
</dbReference>
<evidence type="ECO:0000313" key="7">
    <source>
        <dbReference type="Proteomes" id="UP000000763"/>
    </source>
</evidence>
<dbReference type="GO" id="GO:0006508">
    <property type="term" value="P:proteolysis"/>
    <property type="evidence" value="ECO:0007669"/>
    <property type="project" value="UniProtKB-KW"/>
</dbReference>
<comment type="similarity">
    <text evidence="1">Belongs to the peptidase C48 family.</text>
</comment>
<evidence type="ECO:0000259" key="5">
    <source>
        <dbReference type="PROSITE" id="PS50600"/>
    </source>
</evidence>